<proteinExistence type="predicted"/>
<feature type="domain" description="Dual specificity phosphatase catalytic" evidence="2">
    <location>
        <begin position="1"/>
        <end position="49"/>
    </location>
</feature>
<dbReference type="Gene3D" id="3.90.190.10">
    <property type="entry name" value="Protein tyrosine phosphatase superfamily"/>
    <property type="match status" value="1"/>
</dbReference>
<feature type="compositionally biased region" description="Acidic residues" evidence="1">
    <location>
        <begin position="89"/>
        <end position="117"/>
    </location>
</feature>
<dbReference type="SUPFAM" id="SSF52799">
    <property type="entry name" value="(Phosphotyrosine protein) phosphatases II"/>
    <property type="match status" value="1"/>
</dbReference>
<dbReference type="GO" id="GO:0003779">
    <property type="term" value="F:actin binding"/>
    <property type="evidence" value="ECO:0007669"/>
    <property type="project" value="InterPro"/>
</dbReference>
<reference evidence="3" key="2">
    <citation type="submission" date="2014-03" db="EMBL/GenBank/DDBJ databases">
        <authorList>
            <person name="Genoscope - CEA"/>
        </authorList>
    </citation>
    <scope>NUCLEOTIDE SEQUENCE</scope>
</reference>
<gene>
    <name evidence="3" type="ORF">GSONMT00048772001</name>
</gene>
<dbReference type="Pfam" id="PF00782">
    <property type="entry name" value="DSPc"/>
    <property type="match status" value="1"/>
</dbReference>
<dbReference type="EMBL" id="FR907010">
    <property type="protein sequence ID" value="CDQ85905.1"/>
    <property type="molecule type" value="Genomic_DNA"/>
</dbReference>
<name>A0A060Y9R7_ONCMY</name>
<dbReference type="STRING" id="8022.A0A060Y9R7"/>
<evidence type="ECO:0000313" key="4">
    <source>
        <dbReference type="Proteomes" id="UP000193380"/>
    </source>
</evidence>
<dbReference type="AlphaFoldDB" id="A0A060Y9R7"/>
<evidence type="ECO:0000313" key="3">
    <source>
        <dbReference type="EMBL" id="CDQ85905.1"/>
    </source>
</evidence>
<dbReference type="PaxDb" id="8022-A0A060Y9R7"/>
<accession>A0A060Y9R7</accession>
<dbReference type="Proteomes" id="UP000193380">
    <property type="component" value="Unassembled WGS sequence"/>
</dbReference>
<evidence type="ECO:0000259" key="2">
    <source>
        <dbReference type="Pfam" id="PF00782"/>
    </source>
</evidence>
<dbReference type="InterPro" id="IPR029021">
    <property type="entry name" value="Prot-tyrosine_phosphatase-like"/>
</dbReference>
<dbReference type="InterPro" id="IPR043587">
    <property type="entry name" value="Phosphatase_SSH-like"/>
</dbReference>
<dbReference type="GO" id="GO:0030837">
    <property type="term" value="P:negative regulation of actin filament polymerization"/>
    <property type="evidence" value="ECO:0007669"/>
    <property type="project" value="InterPro"/>
</dbReference>
<dbReference type="PANTHER" id="PTHR45864">
    <property type="entry name" value="SLINGSHOT PROTEIN PHOSPHATASE HOMOLOG"/>
    <property type="match status" value="1"/>
</dbReference>
<evidence type="ECO:0000256" key="1">
    <source>
        <dbReference type="SAM" id="MobiDB-lite"/>
    </source>
</evidence>
<organism evidence="3 4">
    <name type="scientific">Oncorhynchus mykiss</name>
    <name type="common">Rainbow trout</name>
    <name type="synonym">Salmo gairdneri</name>
    <dbReference type="NCBI Taxonomy" id="8022"/>
    <lineage>
        <taxon>Eukaryota</taxon>
        <taxon>Metazoa</taxon>
        <taxon>Chordata</taxon>
        <taxon>Craniata</taxon>
        <taxon>Vertebrata</taxon>
        <taxon>Euteleostomi</taxon>
        <taxon>Actinopterygii</taxon>
        <taxon>Neopterygii</taxon>
        <taxon>Teleostei</taxon>
        <taxon>Protacanthopterygii</taxon>
        <taxon>Salmoniformes</taxon>
        <taxon>Salmonidae</taxon>
        <taxon>Salmoninae</taxon>
        <taxon>Oncorhynchus</taxon>
    </lineage>
</organism>
<sequence length="255" mass="28972">MGVSRSGSTVVAYAMKQQRWPLEVALSYVRERRPIVQPNDGFMKQLHTYSGILNASQQRHSALWRWKSRAEKEQRKIERAQSAASHNNEEEEEEEESEEEEEEEEELESPDEVDEADIEMKVLEEPAHKSETNPEAPPTEPAAPSTEPSVPNPFITVQVASHSPSRSGRMNLFSLMQSINELEDEDLRNEQIANSHRRSPGQRRRSYRRKGLMHQRAHVDVSPEPSRLSGLRKLEGAGPSKPETGEGDAKTTEVR</sequence>
<dbReference type="PANTHER" id="PTHR45864:SF4">
    <property type="entry name" value="PROTEIN PHOSPHATASE SLINGSHOT HOMOLOG 3"/>
    <property type="match status" value="1"/>
</dbReference>
<feature type="compositionally biased region" description="Basic residues" evidence="1">
    <location>
        <begin position="195"/>
        <end position="216"/>
    </location>
</feature>
<feature type="region of interest" description="Disordered" evidence="1">
    <location>
        <begin position="75"/>
        <end position="155"/>
    </location>
</feature>
<reference evidence="3" key="1">
    <citation type="journal article" date="2014" name="Nat. Commun.">
        <title>The rainbow trout genome provides novel insights into evolution after whole-genome duplication in vertebrates.</title>
        <authorList>
            <person name="Berthelot C."/>
            <person name="Brunet F."/>
            <person name="Chalopin D."/>
            <person name="Juanchich A."/>
            <person name="Bernard M."/>
            <person name="Noel B."/>
            <person name="Bento P."/>
            <person name="Da Silva C."/>
            <person name="Labadie K."/>
            <person name="Alberti A."/>
            <person name="Aury J.M."/>
            <person name="Louis A."/>
            <person name="Dehais P."/>
            <person name="Bardou P."/>
            <person name="Montfort J."/>
            <person name="Klopp C."/>
            <person name="Cabau C."/>
            <person name="Gaspin C."/>
            <person name="Thorgaard G.H."/>
            <person name="Boussaha M."/>
            <person name="Quillet E."/>
            <person name="Guyomard R."/>
            <person name="Galiana D."/>
            <person name="Bobe J."/>
            <person name="Volff J.N."/>
            <person name="Genet C."/>
            <person name="Wincker P."/>
            <person name="Jaillon O."/>
            <person name="Roest Crollius H."/>
            <person name="Guiguen Y."/>
        </authorList>
    </citation>
    <scope>NUCLEOTIDE SEQUENCE [LARGE SCALE GENOMIC DNA]</scope>
</reference>
<dbReference type="InterPro" id="IPR000340">
    <property type="entry name" value="Dual-sp_phosphatase_cat-dom"/>
</dbReference>
<feature type="region of interest" description="Disordered" evidence="1">
    <location>
        <begin position="186"/>
        <end position="255"/>
    </location>
</feature>
<feature type="compositionally biased region" description="Basic and acidic residues" evidence="1">
    <location>
        <begin position="118"/>
        <end position="132"/>
    </location>
</feature>
<feature type="compositionally biased region" description="Basic and acidic residues" evidence="1">
    <location>
        <begin position="243"/>
        <end position="255"/>
    </location>
</feature>
<protein>
    <recommendedName>
        <fullName evidence="2">Dual specificity phosphatase catalytic domain-containing protein</fullName>
    </recommendedName>
</protein>
<dbReference type="GO" id="GO:0016791">
    <property type="term" value="F:phosphatase activity"/>
    <property type="evidence" value="ECO:0007669"/>
    <property type="project" value="InterPro"/>
</dbReference>